<dbReference type="InterPro" id="IPR021109">
    <property type="entry name" value="Peptidase_aspartic_dom_sf"/>
</dbReference>
<protein>
    <recommendedName>
        <fullName evidence="5">Peptidase A1 domain-containing protein</fullName>
    </recommendedName>
</protein>
<dbReference type="AlphaFoldDB" id="A0A2S7XX12"/>
<evidence type="ECO:0008006" key="5">
    <source>
        <dbReference type="Google" id="ProtNLM"/>
    </source>
</evidence>
<keyword evidence="2" id="KW-0812">Transmembrane</keyword>
<dbReference type="Proteomes" id="UP000237441">
    <property type="component" value="Unassembled WGS sequence"/>
</dbReference>
<feature type="transmembrane region" description="Helical" evidence="2">
    <location>
        <begin position="496"/>
        <end position="519"/>
    </location>
</feature>
<dbReference type="OrthoDB" id="4867918at2759"/>
<feature type="region of interest" description="Disordered" evidence="1">
    <location>
        <begin position="470"/>
        <end position="490"/>
    </location>
</feature>
<evidence type="ECO:0000313" key="3">
    <source>
        <dbReference type="EMBL" id="PQK08448.1"/>
    </source>
</evidence>
<gene>
    <name evidence="3" type="ORF">BB8028_0001g05230</name>
</gene>
<name>A0A2S7XX12_BEABA</name>
<keyword evidence="2" id="KW-1133">Transmembrane helix</keyword>
<comment type="caution">
    <text evidence="3">The sequence shown here is derived from an EMBL/GenBank/DDBJ whole genome shotgun (WGS) entry which is preliminary data.</text>
</comment>
<sequence length="604" mass="65790">MAMLTPHVKSNSPVIVPSTFKLYFNTEFTSCYRAPGSCLLGPDGPWQALVLNFGSGINLLPLYPRFETYGTTVLTTGEDRYNSSISSTSRKTGLQFLDDWARYAADVRSFVNQSYPISGAMTPYFDDMQLARSLSPDPRFNSTLFAAYDWNYKTVNGSSYTPRVGLWGLRGVEGPETGDVNASNILPPGPLEQLKSNGIIGTETVSMNLASARLEQRASFILGGYDESRLLGLPGAWPLYANSHGEILLRDLRLGVEEGGSPFKNDTAVTKDAPLSIWQGLGGDEAGIRSGKAQGAAEGSARVYVDAGAPSIYLPRGNCEAAAKHLPVTWRDDIGYYTWNVDDPRYKQIVSSPAYLGFVLATPEAKNVTIKVAFALLNLTLESPIVSTPTQYFPCHSTESASGTWLLGRAFLQAVFYGVDYEKKQRWIGQGPGPGQQQMIVKTWPTGTDTFQASPADSYASTWRKHWTVLPEGSNETSTQKPGNQTSGGSGFSGGMIAGIAVGSVALLAILAGALWWWFMRKRRNAVHTKEGGKGMSLDQRHELGIEQRERHELGPEQRHELGAEQRHEPPVQRVVHEMPGSTPDPIQVETRRPAGGGNSSEGI</sequence>
<reference evidence="3 4" key="1">
    <citation type="submission" date="2016-07" db="EMBL/GenBank/DDBJ databases">
        <title>Comparative genomics of the entomopathogenic fungus Beauveria bassiana.</title>
        <authorList>
            <person name="Valero Jimenez C.A."/>
            <person name="Zwaan B.J."/>
            <person name="Van Kan J.A."/>
            <person name="Takken W."/>
            <person name="Debets A.J."/>
            <person name="Schoustra S.E."/>
            <person name="Koenraadt C.J."/>
        </authorList>
    </citation>
    <scope>NUCLEOTIDE SEQUENCE [LARGE SCALE GENOMIC DNA]</scope>
    <source>
        <strain evidence="3 4">ARSEF 8028</strain>
    </source>
</reference>
<feature type="compositionally biased region" description="Gly residues" evidence="1">
    <location>
        <begin position="595"/>
        <end position="604"/>
    </location>
</feature>
<evidence type="ECO:0000256" key="2">
    <source>
        <dbReference type="SAM" id="Phobius"/>
    </source>
</evidence>
<feature type="region of interest" description="Disordered" evidence="1">
    <location>
        <begin position="555"/>
        <end position="604"/>
    </location>
</feature>
<feature type="compositionally biased region" description="Basic and acidic residues" evidence="1">
    <location>
        <begin position="555"/>
        <end position="577"/>
    </location>
</feature>
<keyword evidence="2" id="KW-0472">Membrane</keyword>
<organism evidence="3 4">
    <name type="scientific">Beauveria bassiana</name>
    <name type="common">White muscardine disease fungus</name>
    <name type="synonym">Tritirachium shiotae</name>
    <dbReference type="NCBI Taxonomy" id="176275"/>
    <lineage>
        <taxon>Eukaryota</taxon>
        <taxon>Fungi</taxon>
        <taxon>Dikarya</taxon>
        <taxon>Ascomycota</taxon>
        <taxon>Pezizomycotina</taxon>
        <taxon>Sordariomycetes</taxon>
        <taxon>Hypocreomycetidae</taxon>
        <taxon>Hypocreales</taxon>
        <taxon>Cordycipitaceae</taxon>
        <taxon>Beauveria</taxon>
    </lineage>
</organism>
<dbReference type="SUPFAM" id="SSF50630">
    <property type="entry name" value="Acid proteases"/>
    <property type="match status" value="1"/>
</dbReference>
<evidence type="ECO:0000256" key="1">
    <source>
        <dbReference type="SAM" id="MobiDB-lite"/>
    </source>
</evidence>
<feature type="compositionally biased region" description="Polar residues" evidence="1">
    <location>
        <begin position="474"/>
        <end position="485"/>
    </location>
</feature>
<evidence type="ECO:0000313" key="4">
    <source>
        <dbReference type="Proteomes" id="UP000237441"/>
    </source>
</evidence>
<proteinExistence type="predicted"/>
<dbReference type="Gene3D" id="2.40.70.10">
    <property type="entry name" value="Acid Proteases"/>
    <property type="match status" value="1"/>
</dbReference>
<accession>A0A2S7XX12</accession>
<dbReference type="EMBL" id="JRHA01000001">
    <property type="protein sequence ID" value="PQK08448.1"/>
    <property type="molecule type" value="Genomic_DNA"/>
</dbReference>